<keyword evidence="8" id="KW-1185">Reference proteome</keyword>
<dbReference type="InterPro" id="IPR013766">
    <property type="entry name" value="Thioredoxin_domain"/>
</dbReference>
<keyword evidence="3 5" id="KW-0560">Oxidoreductase</keyword>
<dbReference type="PIRSF" id="PIRSF000303">
    <property type="entry name" value="Glutathion_perox"/>
    <property type="match status" value="1"/>
</dbReference>
<keyword evidence="2 5" id="KW-0575">Peroxidase</keyword>
<dbReference type="PANTHER" id="PTHR11592:SF78">
    <property type="entry name" value="GLUTATHIONE PEROXIDASE"/>
    <property type="match status" value="1"/>
</dbReference>
<dbReference type="PRINTS" id="PR01011">
    <property type="entry name" value="GLUTPROXDASE"/>
</dbReference>
<dbReference type="InterPro" id="IPR000889">
    <property type="entry name" value="Glutathione_peroxidase"/>
</dbReference>
<comment type="similarity">
    <text evidence="1 5">Belongs to the glutathione peroxidase family.</text>
</comment>
<dbReference type="SUPFAM" id="SSF52833">
    <property type="entry name" value="Thioredoxin-like"/>
    <property type="match status" value="1"/>
</dbReference>
<evidence type="ECO:0000256" key="5">
    <source>
        <dbReference type="RuleBase" id="RU000499"/>
    </source>
</evidence>
<dbReference type="PROSITE" id="PS51352">
    <property type="entry name" value="THIOREDOXIN_2"/>
    <property type="match status" value="1"/>
</dbReference>
<dbReference type="InterPro" id="IPR036249">
    <property type="entry name" value="Thioredoxin-like_sf"/>
</dbReference>
<evidence type="ECO:0000259" key="6">
    <source>
        <dbReference type="PROSITE" id="PS51352"/>
    </source>
</evidence>
<proteinExistence type="inferred from homology"/>
<dbReference type="PANTHER" id="PTHR11592">
    <property type="entry name" value="GLUTATHIONE PEROXIDASE"/>
    <property type="match status" value="1"/>
</dbReference>
<evidence type="ECO:0000256" key="2">
    <source>
        <dbReference type="ARBA" id="ARBA00022559"/>
    </source>
</evidence>
<name>A0A6C0G335_9BACL</name>
<dbReference type="Gene3D" id="3.40.30.10">
    <property type="entry name" value="Glutaredoxin"/>
    <property type="match status" value="1"/>
</dbReference>
<evidence type="ECO:0000313" key="7">
    <source>
        <dbReference type="EMBL" id="QHT63267.1"/>
    </source>
</evidence>
<dbReference type="Proteomes" id="UP000476064">
    <property type="component" value="Chromosome"/>
</dbReference>
<dbReference type="AlphaFoldDB" id="A0A6C0G335"/>
<dbReference type="GO" id="GO:0034599">
    <property type="term" value="P:cellular response to oxidative stress"/>
    <property type="evidence" value="ECO:0007669"/>
    <property type="project" value="TreeGrafter"/>
</dbReference>
<dbReference type="KEGG" id="plyc:GXP70_27095"/>
<dbReference type="RefSeq" id="WP_162359696.1">
    <property type="nucleotide sequence ID" value="NZ_CP048209.1"/>
</dbReference>
<evidence type="ECO:0000256" key="3">
    <source>
        <dbReference type="ARBA" id="ARBA00023002"/>
    </source>
</evidence>
<dbReference type="CDD" id="cd00340">
    <property type="entry name" value="GSH_Peroxidase"/>
    <property type="match status" value="1"/>
</dbReference>
<dbReference type="PROSITE" id="PS51355">
    <property type="entry name" value="GLUTATHIONE_PEROXID_3"/>
    <property type="match status" value="1"/>
</dbReference>
<organism evidence="7 8">
    <name type="scientific">Paenibacillus lycopersici</name>
    <dbReference type="NCBI Taxonomy" id="2704462"/>
    <lineage>
        <taxon>Bacteria</taxon>
        <taxon>Bacillati</taxon>
        <taxon>Bacillota</taxon>
        <taxon>Bacilli</taxon>
        <taxon>Bacillales</taxon>
        <taxon>Paenibacillaceae</taxon>
        <taxon>Paenibacillus</taxon>
    </lineage>
</organism>
<accession>A0A6C0G335</accession>
<feature type="active site" evidence="4">
    <location>
        <position position="35"/>
    </location>
</feature>
<sequence length="183" mass="20460">MTVYTYTLGGNGREAIDLSEYRGKALLIVNTASRCGYSRHFVGLQRLYDAYRGQGLELLGVPCNQFNAKEPDDDAQLQAYCRNELGVTFPLAAKTDVIGPNAHPLFGYLTARLPFAGFDETDENGRWMRDFLLAKYPDVYAGDGVKWNFTKFLIDRDGRPAGRFETPVEPDALAPAIEALLRR</sequence>
<evidence type="ECO:0000256" key="4">
    <source>
        <dbReference type="PIRSR" id="PIRSR000303-1"/>
    </source>
</evidence>
<gene>
    <name evidence="7" type="ORF">GXP70_27095</name>
</gene>
<evidence type="ECO:0000256" key="1">
    <source>
        <dbReference type="ARBA" id="ARBA00006926"/>
    </source>
</evidence>
<dbReference type="Pfam" id="PF00255">
    <property type="entry name" value="GSHPx"/>
    <property type="match status" value="1"/>
</dbReference>
<feature type="domain" description="Thioredoxin" evidence="6">
    <location>
        <begin position="1"/>
        <end position="182"/>
    </location>
</feature>
<protein>
    <recommendedName>
        <fullName evidence="5">Glutathione peroxidase</fullName>
    </recommendedName>
</protein>
<dbReference type="EMBL" id="CP048209">
    <property type="protein sequence ID" value="QHT63267.1"/>
    <property type="molecule type" value="Genomic_DNA"/>
</dbReference>
<evidence type="ECO:0000313" key="8">
    <source>
        <dbReference type="Proteomes" id="UP000476064"/>
    </source>
</evidence>
<reference evidence="7 8" key="1">
    <citation type="submission" date="2020-01" db="EMBL/GenBank/DDBJ databases">
        <title>Paenibacillus sp. nov., isolated from tomato rhizosphere.</title>
        <authorList>
            <person name="Weon H.-Y."/>
            <person name="Lee S.A."/>
        </authorList>
    </citation>
    <scope>NUCLEOTIDE SEQUENCE [LARGE SCALE GENOMIC DNA]</scope>
    <source>
        <strain evidence="7 8">12200R-189</strain>
    </source>
</reference>
<dbReference type="GO" id="GO:0004601">
    <property type="term" value="F:peroxidase activity"/>
    <property type="evidence" value="ECO:0007669"/>
    <property type="project" value="UniProtKB-KW"/>
</dbReference>